<dbReference type="SUPFAM" id="SSF55729">
    <property type="entry name" value="Acyl-CoA N-acyltransferases (Nat)"/>
    <property type="match status" value="1"/>
</dbReference>
<dbReference type="KEGG" id="ahb:bsdtb5_22420"/>
<dbReference type="EMBL" id="AP024169">
    <property type="protein sequence ID" value="BCN30947.1"/>
    <property type="molecule type" value="Genomic_DNA"/>
</dbReference>
<proteinExistence type="predicted"/>
<organism evidence="2 3">
    <name type="scientific">Anaeromicropila herbilytica</name>
    <dbReference type="NCBI Taxonomy" id="2785025"/>
    <lineage>
        <taxon>Bacteria</taxon>
        <taxon>Bacillati</taxon>
        <taxon>Bacillota</taxon>
        <taxon>Clostridia</taxon>
        <taxon>Lachnospirales</taxon>
        <taxon>Lachnospiraceae</taxon>
        <taxon>Anaeromicropila</taxon>
    </lineage>
</organism>
<evidence type="ECO:0000313" key="3">
    <source>
        <dbReference type="Proteomes" id="UP000595897"/>
    </source>
</evidence>
<dbReference type="AlphaFoldDB" id="A0A7R7ELZ6"/>
<reference evidence="2 3" key="1">
    <citation type="submission" date="2020-11" db="EMBL/GenBank/DDBJ databases">
        <title>Draft genome sequencing of a Lachnospiraceae strain isolated from anoxic soil subjected to BSD treatment.</title>
        <authorList>
            <person name="Uek A."/>
            <person name="Tonouchi A."/>
        </authorList>
    </citation>
    <scope>NUCLEOTIDE SEQUENCE [LARGE SCALE GENOMIC DNA]</scope>
    <source>
        <strain evidence="2 3">TB5</strain>
    </source>
</reference>
<dbReference type="CDD" id="cd04301">
    <property type="entry name" value="NAT_SF"/>
    <property type="match status" value="1"/>
</dbReference>
<evidence type="ECO:0000259" key="1">
    <source>
        <dbReference type="PROSITE" id="PS51186"/>
    </source>
</evidence>
<accession>A0A7R7ELZ6</accession>
<dbReference type="Pfam" id="PF13508">
    <property type="entry name" value="Acetyltransf_7"/>
    <property type="match status" value="1"/>
</dbReference>
<dbReference type="InterPro" id="IPR016181">
    <property type="entry name" value="Acyl_CoA_acyltransferase"/>
</dbReference>
<dbReference type="PROSITE" id="PS51186">
    <property type="entry name" value="GNAT"/>
    <property type="match status" value="1"/>
</dbReference>
<dbReference type="RefSeq" id="WP_271712101.1">
    <property type="nucleotide sequence ID" value="NZ_AP024169.1"/>
</dbReference>
<keyword evidence="3" id="KW-1185">Reference proteome</keyword>
<sequence length="215" mass="24995">MTLQEYLENPCGTLSIPYWKAKRLIIPEHIKIVHNTNFSEDLLDEYTDTAYFRIMHKLNKVDKTELRQDVLITTITESQFPLLVELINQSYLHLGIKVDFEQVKEWTRSEVYAPDLWTAVMKENKMIGAIIVDYDKIAKEAFIEWLQVLPEYRGAGIATTMLGDSLNRMQGKAEFVTVSGMVNNETQPEKIYRKCGFIGEDVWHVLVSKNYNKIK</sequence>
<feature type="domain" description="N-acetyltransferase" evidence="1">
    <location>
        <begin position="70"/>
        <end position="215"/>
    </location>
</feature>
<dbReference type="InterPro" id="IPR000182">
    <property type="entry name" value="GNAT_dom"/>
</dbReference>
<dbReference type="GO" id="GO:0016747">
    <property type="term" value="F:acyltransferase activity, transferring groups other than amino-acyl groups"/>
    <property type="evidence" value="ECO:0007669"/>
    <property type="project" value="InterPro"/>
</dbReference>
<name>A0A7R7ELZ6_9FIRM</name>
<evidence type="ECO:0000313" key="2">
    <source>
        <dbReference type="EMBL" id="BCN30947.1"/>
    </source>
</evidence>
<dbReference type="Proteomes" id="UP000595897">
    <property type="component" value="Chromosome"/>
</dbReference>
<gene>
    <name evidence="2" type="ORF">bsdtb5_22420</name>
</gene>
<dbReference type="Gene3D" id="3.40.630.30">
    <property type="match status" value="1"/>
</dbReference>
<protein>
    <recommendedName>
        <fullName evidence="1">N-acetyltransferase domain-containing protein</fullName>
    </recommendedName>
</protein>